<evidence type="ECO:0000256" key="1">
    <source>
        <dbReference type="SAM" id="MobiDB-lite"/>
    </source>
</evidence>
<dbReference type="InterPro" id="IPR003709">
    <property type="entry name" value="VanY-like_core_dom"/>
</dbReference>
<dbReference type="Gene3D" id="3.30.1380.10">
    <property type="match status" value="1"/>
</dbReference>
<dbReference type="AlphaFoldDB" id="A0A329LUU8"/>
<dbReference type="PANTHER" id="PTHR34385:SF1">
    <property type="entry name" value="PEPTIDOGLYCAN L-ALANYL-D-GLUTAMATE ENDOPEPTIDASE CWLK"/>
    <property type="match status" value="1"/>
</dbReference>
<dbReference type="RefSeq" id="WP_113035852.1">
    <property type="nucleotide sequence ID" value="NZ_QMFB01000036.1"/>
</dbReference>
<dbReference type="OrthoDB" id="9792074at2"/>
<dbReference type="InterPro" id="IPR052179">
    <property type="entry name" value="DD-CPase-like"/>
</dbReference>
<dbReference type="InterPro" id="IPR009045">
    <property type="entry name" value="Zn_M74/Hedgehog-like"/>
</dbReference>
<feature type="compositionally biased region" description="Polar residues" evidence="1">
    <location>
        <begin position="68"/>
        <end position="79"/>
    </location>
</feature>
<proteinExistence type="predicted"/>
<dbReference type="Gene3D" id="3.30.200.180">
    <property type="match status" value="1"/>
</dbReference>
<dbReference type="Pfam" id="PF02557">
    <property type="entry name" value="VanY"/>
    <property type="match status" value="1"/>
</dbReference>
<feature type="domain" description="D-alanyl-D-alanine carboxypeptidase-like core" evidence="2">
    <location>
        <begin position="131"/>
        <end position="246"/>
    </location>
</feature>
<gene>
    <name evidence="3" type="ORF">DQG23_35875</name>
</gene>
<keyword evidence="4" id="KW-1185">Reference proteome</keyword>
<evidence type="ECO:0000313" key="3">
    <source>
        <dbReference type="EMBL" id="RAV11745.1"/>
    </source>
</evidence>
<keyword evidence="3" id="KW-0378">Hydrolase</keyword>
<reference evidence="3 4" key="1">
    <citation type="journal article" date="2009" name="Int. J. Syst. Evol. Microbiol.">
        <title>Paenibacillus contaminans sp. nov., isolated from a contaminated laboratory plate.</title>
        <authorList>
            <person name="Chou J.H."/>
            <person name="Lee J.H."/>
            <person name="Lin M.C."/>
            <person name="Chang P.S."/>
            <person name="Arun A.B."/>
            <person name="Young C.C."/>
            <person name="Chen W.M."/>
        </authorList>
    </citation>
    <scope>NUCLEOTIDE SEQUENCE [LARGE SCALE GENOMIC DNA]</scope>
    <source>
        <strain evidence="3 4">CKOBP-6</strain>
    </source>
</reference>
<dbReference type="CDD" id="cd14852">
    <property type="entry name" value="LD-carboxypeptidase"/>
    <property type="match status" value="1"/>
</dbReference>
<keyword evidence="3" id="KW-0645">Protease</keyword>
<accession>A0A329LUU8</accession>
<dbReference type="InterPro" id="IPR058193">
    <property type="entry name" value="VanY/YodJ_core_dom"/>
</dbReference>
<protein>
    <submittedName>
        <fullName evidence="3">D-Ala-D-Ala carboxypeptidase VanY</fullName>
    </submittedName>
</protein>
<dbReference type="GO" id="GO:0006508">
    <property type="term" value="P:proteolysis"/>
    <property type="evidence" value="ECO:0007669"/>
    <property type="project" value="InterPro"/>
</dbReference>
<dbReference type="Proteomes" id="UP000250369">
    <property type="component" value="Unassembled WGS sequence"/>
</dbReference>
<dbReference type="PANTHER" id="PTHR34385">
    <property type="entry name" value="D-ALANYL-D-ALANINE CARBOXYPEPTIDASE"/>
    <property type="match status" value="1"/>
</dbReference>
<organism evidence="3 4">
    <name type="scientific">Paenibacillus contaminans</name>
    <dbReference type="NCBI Taxonomy" id="450362"/>
    <lineage>
        <taxon>Bacteria</taxon>
        <taxon>Bacillati</taxon>
        <taxon>Bacillota</taxon>
        <taxon>Bacilli</taxon>
        <taxon>Bacillales</taxon>
        <taxon>Paenibacillaceae</taxon>
        <taxon>Paenibacillus</taxon>
    </lineage>
</organism>
<keyword evidence="3" id="KW-0121">Carboxypeptidase</keyword>
<name>A0A329LUU8_9BACL</name>
<feature type="region of interest" description="Disordered" evidence="1">
    <location>
        <begin position="30"/>
        <end position="79"/>
    </location>
</feature>
<dbReference type="GO" id="GO:0004180">
    <property type="term" value="F:carboxypeptidase activity"/>
    <property type="evidence" value="ECO:0007669"/>
    <property type="project" value="UniProtKB-KW"/>
</dbReference>
<sequence length="323" mass="36295">MKKWFFVLAVLALLVGYEVYRQQAEVADNKWSRTDNEARTVTVAGKPSEKPSGKPSDKPAGNLAKPSESPTKNPGDNRQTIKLAKDQVYKGNLLLVNKEYPVREEGIKSDIVVLYQHKDLMEGYGLLDTKIQLSKSVAQAFQKMIQAAAKDKVNHFLISSGYRNAIEQSKLYLEMGDAYALPAGHSEHNLGLSLDIGSSEKEMSQAAEGKWLQKNAWKHGFILRYPKDKTSITGIQYEPWHFRYVGLPHSAIMQEKNLTLEEYLDLLKEQQSTTVSVNGEKYEITYYTVSKNTTAQVPANRRYEISGNNTDGIIVTVYPEGAK</sequence>
<evidence type="ECO:0000313" key="4">
    <source>
        <dbReference type="Proteomes" id="UP000250369"/>
    </source>
</evidence>
<feature type="compositionally biased region" description="Basic and acidic residues" evidence="1">
    <location>
        <begin position="47"/>
        <end position="57"/>
    </location>
</feature>
<dbReference type="EMBL" id="QMFB01000036">
    <property type="protein sequence ID" value="RAV11745.1"/>
    <property type="molecule type" value="Genomic_DNA"/>
</dbReference>
<dbReference type="SUPFAM" id="SSF55166">
    <property type="entry name" value="Hedgehog/DD-peptidase"/>
    <property type="match status" value="1"/>
</dbReference>
<comment type="caution">
    <text evidence="3">The sequence shown here is derived from an EMBL/GenBank/DDBJ whole genome shotgun (WGS) entry which is preliminary data.</text>
</comment>
<evidence type="ECO:0000259" key="2">
    <source>
        <dbReference type="Pfam" id="PF02557"/>
    </source>
</evidence>